<evidence type="ECO:0000259" key="2">
    <source>
        <dbReference type="Pfam" id="PF01047"/>
    </source>
</evidence>
<keyword evidence="4" id="KW-1185">Reference proteome</keyword>
<dbReference type="Pfam" id="PF00480">
    <property type="entry name" value="ROK"/>
    <property type="match status" value="1"/>
</dbReference>
<dbReference type="Proteomes" id="UP000649768">
    <property type="component" value="Unassembled WGS sequence"/>
</dbReference>
<protein>
    <submittedName>
        <fullName evidence="3">ROK family transcriptional regulator</fullName>
    </submittedName>
</protein>
<dbReference type="InterPro" id="IPR036390">
    <property type="entry name" value="WH_DNA-bd_sf"/>
</dbReference>
<dbReference type="InterPro" id="IPR043129">
    <property type="entry name" value="ATPase_NBD"/>
</dbReference>
<dbReference type="EMBL" id="JACYTP010000014">
    <property type="protein sequence ID" value="MBD8514543.1"/>
    <property type="molecule type" value="Genomic_DNA"/>
</dbReference>
<dbReference type="RefSeq" id="WP_192017170.1">
    <property type="nucleotide sequence ID" value="NZ_JACYTP010000014.1"/>
</dbReference>
<dbReference type="PANTHER" id="PTHR18964:SF149">
    <property type="entry name" value="BIFUNCTIONAL UDP-N-ACETYLGLUCOSAMINE 2-EPIMERASE_N-ACETYLMANNOSAMINE KINASE"/>
    <property type="match status" value="1"/>
</dbReference>
<evidence type="ECO:0000256" key="1">
    <source>
        <dbReference type="ARBA" id="ARBA00006479"/>
    </source>
</evidence>
<dbReference type="Gene3D" id="1.10.10.10">
    <property type="entry name" value="Winged helix-like DNA-binding domain superfamily/Winged helix DNA-binding domain"/>
    <property type="match status" value="1"/>
</dbReference>
<dbReference type="Gene3D" id="3.30.420.40">
    <property type="match status" value="3"/>
</dbReference>
<dbReference type="SUPFAM" id="SSF53067">
    <property type="entry name" value="Actin-like ATPase domain"/>
    <property type="match status" value="1"/>
</dbReference>
<dbReference type="Pfam" id="PF01047">
    <property type="entry name" value="MarR"/>
    <property type="match status" value="1"/>
</dbReference>
<evidence type="ECO:0000313" key="4">
    <source>
        <dbReference type="Proteomes" id="UP000649768"/>
    </source>
</evidence>
<dbReference type="PANTHER" id="PTHR18964">
    <property type="entry name" value="ROK (REPRESSOR, ORF, KINASE) FAMILY"/>
    <property type="match status" value="1"/>
</dbReference>
<dbReference type="SUPFAM" id="SSF46785">
    <property type="entry name" value="Winged helix' DNA-binding domain"/>
    <property type="match status" value="1"/>
</dbReference>
<evidence type="ECO:0000313" key="3">
    <source>
        <dbReference type="EMBL" id="MBD8514543.1"/>
    </source>
</evidence>
<gene>
    <name evidence="3" type="ORF">IFO68_17815</name>
</gene>
<dbReference type="InterPro" id="IPR000600">
    <property type="entry name" value="ROK"/>
</dbReference>
<proteinExistence type="inferred from homology"/>
<dbReference type="InterPro" id="IPR036388">
    <property type="entry name" value="WH-like_DNA-bd_sf"/>
</dbReference>
<accession>A0ABR9BPP6</accession>
<organism evidence="3 4">
    <name type="scientific">Photobacterium arenosum</name>
    <dbReference type="NCBI Taxonomy" id="2774143"/>
    <lineage>
        <taxon>Bacteria</taxon>
        <taxon>Pseudomonadati</taxon>
        <taxon>Pseudomonadota</taxon>
        <taxon>Gammaproteobacteria</taxon>
        <taxon>Vibrionales</taxon>
        <taxon>Vibrionaceae</taxon>
        <taxon>Photobacterium</taxon>
    </lineage>
</organism>
<comment type="caution">
    <text evidence="3">The sequence shown here is derived from an EMBL/GenBank/DDBJ whole genome shotgun (WGS) entry which is preliminary data.</text>
</comment>
<dbReference type="CDD" id="cd23763">
    <property type="entry name" value="ASKHA_ATPase_ROK"/>
    <property type="match status" value="1"/>
</dbReference>
<reference evidence="3 4" key="1">
    <citation type="submission" date="2020-09" db="EMBL/GenBank/DDBJ databases">
        <title>Photobacterium sp. CAU 1568 isolated from sand of Sido Beach.</title>
        <authorList>
            <person name="Kim W."/>
        </authorList>
    </citation>
    <scope>NUCLEOTIDE SEQUENCE [LARGE SCALE GENOMIC DNA]</scope>
    <source>
        <strain evidence="3 4">CAU 1568</strain>
    </source>
</reference>
<dbReference type="InterPro" id="IPR000835">
    <property type="entry name" value="HTH_MarR-typ"/>
</dbReference>
<feature type="domain" description="HTH marR-type" evidence="2">
    <location>
        <begin position="16"/>
        <end position="56"/>
    </location>
</feature>
<comment type="similarity">
    <text evidence="1">Belongs to the ROK (NagC/XylR) family.</text>
</comment>
<name>A0ABR9BPP6_9GAMM</name>
<sequence length="359" mass="39114">MIRKAPNIKQVNTSRVIDVLWRYQNISRIDIADRLGLDKSTITKIVSSLAEKQLITEVSNRNGPPQSGRPKVSLQLNKQLGVLVGVELTDSQINLSVLNLACQILYRKIVSYHPGTQPLEQLGDVLAPVLREVESRWGKVLAIGLGMPGLVTPDTGVVSVSSAFEISQPVALAERLSAQLGYPVYCDNDANCAAWGQIMLSRPQGSGNLLYVLFTSHHRHDDSRHLGIGLGFVLNGQLFYGDDCLSGQFDVETGPHQSPVSEPEILAQFVDKLATLGRLLNVHQIVFGGEVEPYVRDIERLIHANLAAFKGHQTWQPATEISTLGTQAVSAGAAALAWSKITSSDLVLFEVLDAQRILS</sequence>